<evidence type="ECO:0000256" key="2">
    <source>
        <dbReference type="ARBA" id="ARBA00022692"/>
    </source>
</evidence>
<organism evidence="6">
    <name type="scientific">Serratia marcescens</name>
    <dbReference type="NCBI Taxonomy" id="615"/>
    <lineage>
        <taxon>Bacteria</taxon>
        <taxon>Pseudomonadati</taxon>
        <taxon>Pseudomonadota</taxon>
        <taxon>Gammaproteobacteria</taxon>
        <taxon>Enterobacterales</taxon>
        <taxon>Yersiniaceae</taxon>
        <taxon>Serratia</taxon>
    </lineage>
</organism>
<dbReference type="GO" id="GO:0016020">
    <property type="term" value="C:membrane"/>
    <property type="evidence" value="ECO:0007669"/>
    <property type="project" value="UniProtKB-SubCell"/>
</dbReference>
<evidence type="ECO:0000256" key="4">
    <source>
        <dbReference type="ARBA" id="ARBA00023136"/>
    </source>
</evidence>
<comment type="caution">
    <text evidence="6">The sequence shown here is derived from an EMBL/GenBank/DDBJ whole genome shotgun (WGS) entry which is preliminary data.</text>
</comment>
<accession>A0A9X8VBZ4</accession>
<dbReference type="EMBL" id="SPSG01004090">
    <property type="protein sequence ID" value="TFU45233.1"/>
    <property type="molecule type" value="Genomic_DNA"/>
</dbReference>
<reference evidence="6" key="1">
    <citation type="submission" date="2019-03" db="EMBL/GenBank/DDBJ databases">
        <title>Serratia marcescens strain N2 draft genome.</title>
        <authorList>
            <person name="Yassin A."/>
            <person name="El-Kenawy N."/>
            <person name="Youssef N.H."/>
        </authorList>
    </citation>
    <scope>NUCLEOTIDE SEQUENCE [LARGE SCALE GENOMIC DNA]</scope>
    <source>
        <strain evidence="6">N2</strain>
    </source>
</reference>
<feature type="transmembrane region" description="Helical" evidence="5">
    <location>
        <begin position="12"/>
        <end position="32"/>
    </location>
</feature>
<sequence length="36" mass="3843">RAYELGPQEGVVSSLVMMLAGIITVVAAPLIGRLMW</sequence>
<keyword evidence="4 5" id="KW-0472">Membrane</keyword>
<evidence type="ECO:0000256" key="5">
    <source>
        <dbReference type="SAM" id="Phobius"/>
    </source>
</evidence>
<keyword evidence="3 5" id="KW-1133">Transmembrane helix</keyword>
<evidence type="ECO:0000313" key="6">
    <source>
        <dbReference type="EMBL" id="TFU45233.1"/>
    </source>
</evidence>
<evidence type="ECO:0000256" key="3">
    <source>
        <dbReference type="ARBA" id="ARBA00022989"/>
    </source>
</evidence>
<proteinExistence type="predicted"/>
<gene>
    <name evidence="6" type="ORF">E0L31_29155</name>
</gene>
<evidence type="ECO:0000256" key="1">
    <source>
        <dbReference type="ARBA" id="ARBA00004141"/>
    </source>
</evidence>
<dbReference type="Pfam" id="PF04172">
    <property type="entry name" value="LrgB"/>
    <property type="match status" value="1"/>
</dbReference>
<name>A0A9X8VBZ4_SERMA</name>
<comment type="subcellular location">
    <subcellularLocation>
        <location evidence="1">Membrane</location>
        <topology evidence="1">Multi-pass membrane protein</topology>
    </subcellularLocation>
</comment>
<dbReference type="AlphaFoldDB" id="A0A9X8VBZ4"/>
<protein>
    <submittedName>
        <fullName evidence="6">LrgB family protein</fullName>
    </submittedName>
</protein>
<feature type="non-terminal residue" evidence="6">
    <location>
        <position position="1"/>
    </location>
</feature>
<dbReference type="InterPro" id="IPR007300">
    <property type="entry name" value="CidB/LrgB"/>
</dbReference>
<keyword evidence="2 5" id="KW-0812">Transmembrane</keyword>